<dbReference type="OrthoDB" id="6636235at2759"/>
<evidence type="ECO:0000313" key="2">
    <source>
        <dbReference type="EMBL" id="KAF0745160.1"/>
    </source>
</evidence>
<dbReference type="AlphaFoldDB" id="A0A6G0XWR0"/>
<accession>A0A6G0XWR0</accession>
<evidence type="ECO:0000259" key="1">
    <source>
        <dbReference type="PROSITE" id="PS00028"/>
    </source>
</evidence>
<comment type="caution">
    <text evidence="2">The sequence shown here is derived from an EMBL/GenBank/DDBJ whole genome shotgun (WGS) entry which is preliminary data.</text>
</comment>
<dbReference type="PROSITE" id="PS00028">
    <property type="entry name" value="ZINC_FINGER_C2H2_1"/>
    <property type="match status" value="1"/>
</dbReference>
<dbReference type="InterPro" id="IPR013087">
    <property type="entry name" value="Znf_C2H2_type"/>
</dbReference>
<evidence type="ECO:0000313" key="3">
    <source>
        <dbReference type="Proteomes" id="UP000478052"/>
    </source>
</evidence>
<organism evidence="2 3">
    <name type="scientific">Aphis craccivora</name>
    <name type="common">Cowpea aphid</name>
    <dbReference type="NCBI Taxonomy" id="307492"/>
    <lineage>
        <taxon>Eukaryota</taxon>
        <taxon>Metazoa</taxon>
        <taxon>Ecdysozoa</taxon>
        <taxon>Arthropoda</taxon>
        <taxon>Hexapoda</taxon>
        <taxon>Insecta</taxon>
        <taxon>Pterygota</taxon>
        <taxon>Neoptera</taxon>
        <taxon>Paraneoptera</taxon>
        <taxon>Hemiptera</taxon>
        <taxon>Sternorrhyncha</taxon>
        <taxon>Aphidomorpha</taxon>
        <taxon>Aphidoidea</taxon>
        <taxon>Aphididae</taxon>
        <taxon>Aphidini</taxon>
        <taxon>Aphis</taxon>
        <taxon>Aphis</taxon>
    </lineage>
</organism>
<dbReference type="Proteomes" id="UP000478052">
    <property type="component" value="Unassembled WGS sequence"/>
</dbReference>
<gene>
    <name evidence="2" type="ORF">FWK35_00019517</name>
</gene>
<feature type="non-terminal residue" evidence="2">
    <location>
        <position position="1"/>
    </location>
</feature>
<name>A0A6G0XWR0_APHCR</name>
<protein>
    <recommendedName>
        <fullName evidence="1">C2H2-type domain-containing protein</fullName>
    </recommendedName>
</protein>
<keyword evidence="3" id="KW-1185">Reference proteome</keyword>
<reference evidence="2 3" key="1">
    <citation type="submission" date="2019-08" db="EMBL/GenBank/DDBJ databases">
        <title>Whole genome of Aphis craccivora.</title>
        <authorList>
            <person name="Voronova N.V."/>
            <person name="Shulinski R.S."/>
            <person name="Bandarenka Y.V."/>
            <person name="Zhorov D.G."/>
            <person name="Warner D."/>
        </authorList>
    </citation>
    <scope>NUCLEOTIDE SEQUENCE [LARGE SCALE GENOMIC DNA]</scope>
    <source>
        <strain evidence="2">180601</strain>
        <tissue evidence="2">Whole Body</tissue>
    </source>
</reference>
<sequence>TYECTQNQCTQLFQNLNSFKKHTIKKHPIINSNTTNSSNINNDINTSLEVQNCTTQNLNAVDRMSHENESIQNNDSIPQKNHYNNCISLDTALTSFQDSALKFTISLISNSNFSRKNAFDIQRGIEESLIKPMVNLLNEFLKDTIKMPAMLSQFNKITSILSNPFEWCNSEYKLNNWLSENNLYEEARQFTINSETNLVYNSGEKIYGDNIAKGVLLPIKFQLKKYFEYNNNNNLNISLLNYEYLMSTSGDNLIKHFVHGKQWKEKVSLFNNKIVIPYFMYIDDFEINNQLGSHASVQSLAAIYYSFPLLDQSKLNTITFI</sequence>
<feature type="domain" description="C2H2-type" evidence="1">
    <location>
        <begin position="4"/>
        <end position="27"/>
    </location>
</feature>
<dbReference type="EMBL" id="VUJU01007476">
    <property type="protein sequence ID" value="KAF0745160.1"/>
    <property type="molecule type" value="Genomic_DNA"/>
</dbReference>
<proteinExistence type="predicted"/>